<feature type="compositionally biased region" description="Gly residues" evidence="1">
    <location>
        <begin position="158"/>
        <end position="167"/>
    </location>
</feature>
<evidence type="ECO:0000313" key="2">
    <source>
        <dbReference type="EMBL" id="CDW79608.1"/>
    </source>
</evidence>
<dbReference type="InterPro" id="IPR013870">
    <property type="entry name" value="Ribosomal_mL54"/>
</dbReference>
<evidence type="ECO:0000313" key="3">
    <source>
        <dbReference type="Proteomes" id="UP000039865"/>
    </source>
</evidence>
<name>A0A078AFB1_STYLE</name>
<feature type="compositionally biased region" description="Basic and acidic residues" evidence="1">
    <location>
        <begin position="168"/>
        <end position="184"/>
    </location>
</feature>
<dbReference type="InParanoid" id="A0A078AFB1"/>
<feature type="region of interest" description="Disordered" evidence="1">
    <location>
        <begin position="116"/>
        <end position="184"/>
    </location>
</feature>
<sequence>MALRQRAPMFSNSFIQSSQAMAIRGPKKKKVAAVAAPDSSDIVNIWKDRPDPQIQASERYPPWLFNLLEEHYTPDDVVLQIYRGERVPADFEQWALARAVRRDLMKDLNKLEKDEWHYESEDDEGEDVGKFNEDEAEGGDAEGGEKKEGEEKKEGAAAAGGAGGAGGQKKEGEDKKEGGEKEKK</sequence>
<dbReference type="EMBL" id="CCKQ01008164">
    <property type="protein sequence ID" value="CDW79608.1"/>
    <property type="molecule type" value="Genomic_DNA"/>
</dbReference>
<dbReference type="AlphaFoldDB" id="A0A078AFB1"/>
<dbReference type="Pfam" id="PF08561">
    <property type="entry name" value="Ribosomal_L37"/>
    <property type="match status" value="1"/>
</dbReference>
<protein>
    <submittedName>
        <fullName evidence="2">Uncharacterized protein</fullName>
    </submittedName>
</protein>
<keyword evidence="3" id="KW-1185">Reference proteome</keyword>
<feature type="compositionally biased region" description="Basic and acidic residues" evidence="1">
    <location>
        <begin position="143"/>
        <end position="155"/>
    </location>
</feature>
<dbReference type="Proteomes" id="UP000039865">
    <property type="component" value="Unassembled WGS sequence"/>
</dbReference>
<accession>A0A078AFB1</accession>
<dbReference type="OrthoDB" id="313438at2759"/>
<proteinExistence type="predicted"/>
<evidence type="ECO:0000256" key="1">
    <source>
        <dbReference type="SAM" id="MobiDB-lite"/>
    </source>
</evidence>
<reference evidence="2 3" key="1">
    <citation type="submission" date="2014-06" db="EMBL/GenBank/DDBJ databases">
        <authorList>
            <person name="Swart Estienne"/>
        </authorList>
    </citation>
    <scope>NUCLEOTIDE SEQUENCE [LARGE SCALE GENOMIC DNA]</scope>
    <source>
        <strain evidence="2 3">130c</strain>
    </source>
</reference>
<dbReference type="OMA" id="WHYESED"/>
<organism evidence="2 3">
    <name type="scientific">Stylonychia lemnae</name>
    <name type="common">Ciliate</name>
    <dbReference type="NCBI Taxonomy" id="5949"/>
    <lineage>
        <taxon>Eukaryota</taxon>
        <taxon>Sar</taxon>
        <taxon>Alveolata</taxon>
        <taxon>Ciliophora</taxon>
        <taxon>Intramacronucleata</taxon>
        <taxon>Spirotrichea</taxon>
        <taxon>Stichotrichia</taxon>
        <taxon>Sporadotrichida</taxon>
        <taxon>Oxytrichidae</taxon>
        <taxon>Stylonychinae</taxon>
        <taxon>Stylonychia</taxon>
    </lineage>
</organism>
<gene>
    <name evidence="2" type="primary">Contig9307.g9946</name>
    <name evidence="2" type="ORF">STYLEM_8598</name>
</gene>